<dbReference type="Gene3D" id="3.30.70.330">
    <property type="match status" value="1"/>
</dbReference>
<dbReference type="VEuPathDB" id="ToxoDB:EMH_0037700"/>
<accession>U6JRI7</accession>
<dbReference type="GO" id="GO:0003676">
    <property type="term" value="F:nucleic acid binding"/>
    <property type="evidence" value="ECO:0007669"/>
    <property type="project" value="InterPro"/>
</dbReference>
<reference evidence="2" key="1">
    <citation type="submission" date="2013-10" db="EMBL/GenBank/DDBJ databases">
        <title>Genomic analysis of the causative agents of coccidiosis in chickens.</title>
        <authorList>
            <person name="Reid A.J."/>
            <person name="Blake D."/>
            <person name="Billington K."/>
            <person name="Browne H."/>
            <person name="Dunn M."/>
            <person name="Hung S."/>
            <person name="Kawahara F."/>
            <person name="Miranda-Saavedra D."/>
            <person name="Mourier T."/>
            <person name="Nagra H."/>
            <person name="Otto T.D."/>
            <person name="Rawlings N."/>
            <person name="Sanchez A."/>
            <person name="Sanders M."/>
            <person name="Subramaniam C."/>
            <person name="Tay Y."/>
            <person name="Dear P."/>
            <person name="Doerig C."/>
            <person name="Gruber A."/>
            <person name="Parkinson J."/>
            <person name="Shirley M."/>
            <person name="Wan K.L."/>
            <person name="Berriman M."/>
            <person name="Tomley F."/>
            <person name="Pain A."/>
        </authorList>
    </citation>
    <scope>NUCLEOTIDE SEQUENCE [LARGE SCALE GENOMIC DNA]</scope>
    <source>
        <strain evidence="2">Houghton</strain>
    </source>
</reference>
<evidence type="ECO:0000313" key="3">
    <source>
        <dbReference type="Proteomes" id="UP000030744"/>
    </source>
</evidence>
<keyword evidence="3" id="KW-1185">Reference proteome</keyword>
<evidence type="ECO:0000256" key="1">
    <source>
        <dbReference type="SAM" id="MobiDB-lite"/>
    </source>
</evidence>
<name>U6JRI7_9EIME</name>
<organism evidence="2 3">
    <name type="scientific">Eimeria mitis</name>
    <dbReference type="NCBI Taxonomy" id="44415"/>
    <lineage>
        <taxon>Eukaryota</taxon>
        <taxon>Sar</taxon>
        <taxon>Alveolata</taxon>
        <taxon>Apicomplexa</taxon>
        <taxon>Conoidasida</taxon>
        <taxon>Coccidia</taxon>
        <taxon>Eucoccidiorida</taxon>
        <taxon>Eimeriorina</taxon>
        <taxon>Eimeriidae</taxon>
        <taxon>Eimeria</taxon>
    </lineage>
</organism>
<dbReference type="InterPro" id="IPR012677">
    <property type="entry name" value="Nucleotide-bd_a/b_plait_sf"/>
</dbReference>
<dbReference type="GeneID" id="25378544"/>
<dbReference type="AlphaFoldDB" id="U6JRI7"/>
<dbReference type="OrthoDB" id="347989at2759"/>
<evidence type="ECO:0000313" key="2">
    <source>
        <dbReference type="EMBL" id="CDJ28080.1"/>
    </source>
</evidence>
<feature type="compositionally biased region" description="Pro residues" evidence="1">
    <location>
        <begin position="144"/>
        <end position="158"/>
    </location>
</feature>
<proteinExistence type="predicted"/>
<sequence length="207" mass="21256">MKLNSFKALRIGALPGSPFGYEVLIRAAEASPISTAAAAAAAAAATDGAAAQEASVAAAAAAAAAAEEGRALFICNAPLLLQQQQLQQLFAAFGSVEAIYDKMIEQKINKKTLVCVRLVHIIFTDAAAAARAFAAAVPLQWGPPGGPQGGPPGGPQGGPPAGGVCGDVDAFMRSYDLAKDLRKQQRNKKIIDEDGFILVQGYTNPKP</sequence>
<protein>
    <recommendedName>
        <fullName evidence="4">RRM domain-containing protein</fullName>
    </recommendedName>
</protein>
<dbReference type="Proteomes" id="UP000030744">
    <property type="component" value="Unassembled WGS sequence"/>
</dbReference>
<feature type="region of interest" description="Disordered" evidence="1">
    <location>
        <begin position="143"/>
        <end position="164"/>
    </location>
</feature>
<dbReference type="RefSeq" id="XP_013350657.1">
    <property type="nucleotide sequence ID" value="XM_013495203.1"/>
</dbReference>
<gene>
    <name evidence="2" type="ORF">EMH_0037700</name>
</gene>
<dbReference type="EMBL" id="HG680796">
    <property type="protein sequence ID" value="CDJ28080.1"/>
    <property type="molecule type" value="Genomic_DNA"/>
</dbReference>
<reference evidence="2" key="2">
    <citation type="submission" date="2013-10" db="EMBL/GenBank/DDBJ databases">
        <authorList>
            <person name="Aslett M."/>
        </authorList>
    </citation>
    <scope>NUCLEOTIDE SEQUENCE [LARGE SCALE GENOMIC DNA]</scope>
    <source>
        <strain evidence="2">Houghton</strain>
    </source>
</reference>
<dbReference type="SUPFAM" id="SSF54928">
    <property type="entry name" value="RNA-binding domain, RBD"/>
    <property type="match status" value="1"/>
</dbReference>
<evidence type="ECO:0008006" key="4">
    <source>
        <dbReference type="Google" id="ProtNLM"/>
    </source>
</evidence>
<dbReference type="InterPro" id="IPR035979">
    <property type="entry name" value="RBD_domain_sf"/>
</dbReference>